<evidence type="ECO:0000313" key="2">
    <source>
        <dbReference type="Proteomes" id="UP001153709"/>
    </source>
</evidence>
<organism evidence="1 2">
    <name type="scientific">Diabrotica balteata</name>
    <name type="common">Banded cucumber beetle</name>
    <dbReference type="NCBI Taxonomy" id="107213"/>
    <lineage>
        <taxon>Eukaryota</taxon>
        <taxon>Metazoa</taxon>
        <taxon>Ecdysozoa</taxon>
        <taxon>Arthropoda</taxon>
        <taxon>Hexapoda</taxon>
        <taxon>Insecta</taxon>
        <taxon>Pterygota</taxon>
        <taxon>Neoptera</taxon>
        <taxon>Endopterygota</taxon>
        <taxon>Coleoptera</taxon>
        <taxon>Polyphaga</taxon>
        <taxon>Cucujiformia</taxon>
        <taxon>Chrysomeloidea</taxon>
        <taxon>Chrysomelidae</taxon>
        <taxon>Galerucinae</taxon>
        <taxon>Diabroticina</taxon>
        <taxon>Diabroticites</taxon>
        <taxon>Diabrotica</taxon>
    </lineage>
</organism>
<sequence length="123" mass="13666">MEKVQDELEDSGEDSLSYSVIAVTSTAEKLDLTIPSETHVNPIHESDASTLNLFNLEGMDSDNIDGTDVGLYRSTTQEMNKKIGYNVTYLGQLSDTNGYEDLEFFLGDSQPKPKIVDFVSLDY</sequence>
<protein>
    <submittedName>
        <fullName evidence="1">Uncharacterized protein</fullName>
    </submittedName>
</protein>
<dbReference type="EMBL" id="OU898278">
    <property type="protein sequence ID" value="CAG9832322.1"/>
    <property type="molecule type" value="Genomic_DNA"/>
</dbReference>
<proteinExistence type="predicted"/>
<dbReference type="OrthoDB" id="10583742at2759"/>
<name>A0A9N9SUE5_DIABA</name>
<gene>
    <name evidence="1" type="ORF">DIABBA_LOCUS5835</name>
</gene>
<accession>A0A9N9SUE5</accession>
<reference evidence="1" key="1">
    <citation type="submission" date="2022-01" db="EMBL/GenBank/DDBJ databases">
        <authorList>
            <person name="King R."/>
        </authorList>
    </citation>
    <scope>NUCLEOTIDE SEQUENCE</scope>
</reference>
<dbReference type="Proteomes" id="UP001153709">
    <property type="component" value="Chromosome 3"/>
</dbReference>
<dbReference type="AlphaFoldDB" id="A0A9N9SUE5"/>
<keyword evidence="2" id="KW-1185">Reference proteome</keyword>
<evidence type="ECO:0000313" key="1">
    <source>
        <dbReference type="EMBL" id="CAG9832322.1"/>
    </source>
</evidence>